<dbReference type="InterPro" id="IPR038508">
    <property type="entry name" value="ArfGAP_dom_sf"/>
</dbReference>
<dbReference type="PANTHER" id="PTHR45686">
    <property type="entry name" value="ADP-RIBOSYLATION FACTOR GTPASE ACTIVATING PROTEIN 3, ISOFORM H-RELATED"/>
    <property type="match status" value="1"/>
</dbReference>
<keyword evidence="4" id="KW-0862">Zinc</keyword>
<feature type="region of interest" description="Disordered" evidence="6">
    <location>
        <begin position="123"/>
        <end position="143"/>
    </location>
</feature>
<dbReference type="PRINTS" id="PR00405">
    <property type="entry name" value="REVINTRACTNG"/>
</dbReference>
<dbReference type="SUPFAM" id="SSF57863">
    <property type="entry name" value="ArfGap/RecO-like zinc finger"/>
    <property type="match status" value="1"/>
</dbReference>
<dbReference type="Pfam" id="PF01412">
    <property type="entry name" value="ArfGap"/>
    <property type="match status" value="1"/>
</dbReference>
<keyword evidence="3 5" id="KW-0863">Zinc-finger</keyword>
<dbReference type="GO" id="GO:0008270">
    <property type="term" value="F:zinc ion binding"/>
    <property type="evidence" value="ECO:0007669"/>
    <property type="project" value="UniProtKB-KW"/>
</dbReference>
<dbReference type="SMART" id="SM00105">
    <property type="entry name" value="ArfGap"/>
    <property type="match status" value="1"/>
</dbReference>
<accession>A0AAE0G504</accession>
<protein>
    <submittedName>
        <fullName evidence="8">GTPase-activating protein 8</fullName>
    </submittedName>
</protein>
<evidence type="ECO:0000313" key="8">
    <source>
        <dbReference type="EMBL" id="KAK3271452.1"/>
    </source>
</evidence>
<dbReference type="CDD" id="cd08831">
    <property type="entry name" value="ArfGap_ArfGap2_3_like"/>
    <property type="match status" value="1"/>
</dbReference>
<feature type="region of interest" description="Disordered" evidence="6">
    <location>
        <begin position="229"/>
        <end position="341"/>
    </location>
</feature>
<gene>
    <name evidence="8" type="ORF">CYMTET_20197</name>
</gene>
<feature type="region of interest" description="Disordered" evidence="6">
    <location>
        <begin position="159"/>
        <end position="210"/>
    </location>
</feature>
<feature type="compositionally biased region" description="Polar residues" evidence="6">
    <location>
        <begin position="307"/>
        <end position="326"/>
    </location>
</feature>
<feature type="domain" description="Arf-GAP" evidence="7">
    <location>
        <begin position="7"/>
        <end position="114"/>
    </location>
</feature>
<dbReference type="GO" id="GO:0000139">
    <property type="term" value="C:Golgi membrane"/>
    <property type="evidence" value="ECO:0007669"/>
    <property type="project" value="GOC"/>
</dbReference>
<evidence type="ECO:0000259" key="7">
    <source>
        <dbReference type="PROSITE" id="PS50115"/>
    </source>
</evidence>
<feature type="compositionally biased region" description="Low complexity" evidence="6">
    <location>
        <begin position="168"/>
        <end position="186"/>
    </location>
</feature>
<dbReference type="InterPro" id="IPR037278">
    <property type="entry name" value="ARFGAP/RecO"/>
</dbReference>
<evidence type="ECO:0000313" key="9">
    <source>
        <dbReference type="Proteomes" id="UP001190700"/>
    </source>
</evidence>
<organism evidence="8 9">
    <name type="scientific">Cymbomonas tetramitiformis</name>
    <dbReference type="NCBI Taxonomy" id="36881"/>
    <lineage>
        <taxon>Eukaryota</taxon>
        <taxon>Viridiplantae</taxon>
        <taxon>Chlorophyta</taxon>
        <taxon>Pyramimonadophyceae</taxon>
        <taxon>Pyramimonadales</taxon>
        <taxon>Pyramimonadaceae</taxon>
        <taxon>Cymbomonas</taxon>
    </lineage>
</organism>
<reference evidence="8 9" key="1">
    <citation type="journal article" date="2015" name="Genome Biol. Evol.">
        <title>Comparative Genomics of a Bacterivorous Green Alga Reveals Evolutionary Causalities and Consequences of Phago-Mixotrophic Mode of Nutrition.</title>
        <authorList>
            <person name="Burns J.A."/>
            <person name="Paasch A."/>
            <person name="Narechania A."/>
            <person name="Kim E."/>
        </authorList>
    </citation>
    <scope>NUCLEOTIDE SEQUENCE [LARGE SCALE GENOMIC DNA]</scope>
    <source>
        <strain evidence="8 9">PLY_AMNH</strain>
    </source>
</reference>
<feature type="compositionally biased region" description="Low complexity" evidence="6">
    <location>
        <begin position="196"/>
        <end position="207"/>
    </location>
</feature>
<name>A0AAE0G504_9CHLO</name>
<dbReference type="AlphaFoldDB" id="A0AAE0G504"/>
<evidence type="ECO:0000256" key="1">
    <source>
        <dbReference type="ARBA" id="ARBA00022468"/>
    </source>
</evidence>
<evidence type="ECO:0000256" key="2">
    <source>
        <dbReference type="ARBA" id="ARBA00022723"/>
    </source>
</evidence>
<dbReference type="InterPro" id="IPR001164">
    <property type="entry name" value="ArfGAP_dom"/>
</dbReference>
<dbReference type="EMBL" id="LGRX02009732">
    <property type="protein sequence ID" value="KAK3271452.1"/>
    <property type="molecule type" value="Genomic_DNA"/>
</dbReference>
<comment type="caution">
    <text evidence="8">The sequence shown here is derived from an EMBL/GenBank/DDBJ whole genome shotgun (WGS) entry which is preliminary data.</text>
</comment>
<sequence>MADLERDVLFKKMKSKPDNKLCFDCNAKNPIWSSVPYGVFICMDCAATHRRLGVHISFVRSVNLDSWSQDQLRIMAVGGNARARTFFKQHGMGDIGADRVEHKYTSRVAELYRQLLKKEAAANIPALPPTPGSPKSGPKDGTGDAFFAVVETEVKLDPAPVPQPAAAPVPAATAAATRPTSAAKPASRLGSARRPASAAKKPGLGAKKVGGGLGMKKIEVDESLFSQKPMEAPVAATSTSEEGGRMTAAPAGSRFSYESLDGSKDTAPKTSDGHVAPPNMNTSMFGGAQRPKPTAEATNKPPPAQFEENTIAQSKFASAKSISSDAFNHPQDEDEQEDIEAKLARFGGSEAISSTELYGDSGDGMGAAEALDMTASELMTKLSMQARADMAQMKNLAKNAGLKLSGMATSLLGSGWDDEEEEEDRYHN</sequence>
<dbReference type="GO" id="GO:0048205">
    <property type="term" value="P:COPI coating of Golgi vesicle"/>
    <property type="evidence" value="ECO:0007669"/>
    <property type="project" value="TreeGrafter"/>
</dbReference>
<dbReference type="Proteomes" id="UP001190700">
    <property type="component" value="Unassembled WGS sequence"/>
</dbReference>
<keyword evidence="9" id="KW-1185">Reference proteome</keyword>
<dbReference type="Gene3D" id="1.10.220.150">
    <property type="entry name" value="Arf GTPase activating protein"/>
    <property type="match status" value="1"/>
</dbReference>
<keyword evidence="1" id="KW-0343">GTPase activation</keyword>
<evidence type="ECO:0000256" key="5">
    <source>
        <dbReference type="PROSITE-ProRule" id="PRU00288"/>
    </source>
</evidence>
<evidence type="ECO:0000256" key="6">
    <source>
        <dbReference type="SAM" id="MobiDB-lite"/>
    </source>
</evidence>
<dbReference type="PROSITE" id="PS50115">
    <property type="entry name" value="ARFGAP"/>
    <property type="match status" value="1"/>
</dbReference>
<evidence type="ECO:0000256" key="4">
    <source>
        <dbReference type="ARBA" id="ARBA00022833"/>
    </source>
</evidence>
<dbReference type="PANTHER" id="PTHR45686:SF4">
    <property type="entry name" value="ADP-RIBOSYLATION FACTOR GTPASE ACTIVATING PROTEIN 3, ISOFORM H"/>
    <property type="match status" value="1"/>
</dbReference>
<dbReference type="GO" id="GO:0005096">
    <property type="term" value="F:GTPase activator activity"/>
    <property type="evidence" value="ECO:0007669"/>
    <property type="project" value="UniProtKB-KW"/>
</dbReference>
<keyword evidence="2" id="KW-0479">Metal-binding</keyword>
<evidence type="ECO:0000256" key="3">
    <source>
        <dbReference type="ARBA" id="ARBA00022771"/>
    </source>
</evidence>
<proteinExistence type="predicted"/>